<keyword evidence="3" id="KW-1185">Reference proteome</keyword>
<dbReference type="EMBL" id="JYDT01000047">
    <property type="protein sequence ID" value="KRY87980.1"/>
    <property type="molecule type" value="Genomic_DNA"/>
</dbReference>
<name>A0A0V1FPV5_TRIPS</name>
<proteinExistence type="predicted"/>
<dbReference type="AlphaFoldDB" id="A0A0V1FPV5"/>
<organism evidence="2 3">
    <name type="scientific">Trichinella pseudospiralis</name>
    <name type="common">Parasitic roundworm</name>
    <dbReference type="NCBI Taxonomy" id="6337"/>
    <lineage>
        <taxon>Eukaryota</taxon>
        <taxon>Metazoa</taxon>
        <taxon>Ecdysozoa</taxon>
        <taxon>Nematoda</taxon>
        <taxon>Enoplea</taxon>
        <taxon>Dorylaimia</taxon>
        <taxon>Trichinellida</taxon>
        <taxon>Trichinellidae</taxon>
        <taxon>Trichinella</taxon>
    </lineage>
</organism>
<feature type="signal peptide" evidence="1">
    <location>
        <begin position="1"/>
        <end position="17"/>
    </location>
</feature>
<evidence type="ECO:0000313" key="2">
    <source>
        <dbReference type="EMBL" id="KRY87980.1"/>
    </source>
</evidence>
<dbReference type="OrthoDB" id="5927971at2759"/>
<comment type="caution">
    <text evidence="2">The sequence shown here is derived from an EMBL/GenBank/DDBJ whole genome shotgun (WGS) entry which is preliminary data.</text>
</comment>
<sequence>MKFFLCIFAFAFYTVSAGLLEDILKTETGKFCAEQQCQEEYAAYQKAVEESATKGYKHAEEVSQAFVKCFVDCRVGLARQQRS</sequence>
<protein>
    <submittedName>
        <fullName evidence="2">Uncharacterized protein</fullName>
    </submittedName>
</protein>
<gene>
    <name evidence="2" type="ORF">T4D_4509</name>
</gene>
<accession>A0A0V1FPV5</accession>
<dbReference type="Proteomes" id="UP000054995">
    <property type="component" value="Unassembled WGS sequence"/>
</dbReference>
<keyword evidence="1" id="KW-0732">Signal</keyword>
<evidence type="ECO:0000313" key="3">
    <source>
        <dbReference type="Proteomes" id="UP000054995"/>
    </source>
</evidence>
<reference evidence="2 3" key="1">
    <citation type="submission" date="2015-01" db="EMBL/GenBank/DDBJ databases">
        <title>Evolution of Trichinella species and genotypes.</title>
        <authorList>
            <person name="Korhonen P.K."/>
            <person name="Edoardo P."/>
            <person name="Giuseppe L.R."/>
            <person name="Gasser R.B."/>
        </authorList>
    </citation>
    <scope>NUCLEOTIDE SEQUENCE [LARGE SCALE GENOMIC DNA]</scope>
    <source>
        <strain evidence="2">ISS470</strain>
    </source>
</reference>
<feature type="chain" id="PRO_5006878158" evidence="1">
    <location>
        <begin position="18"/>
        <end position="83"/>
    </location>
</feature>
<evidence type="ECO:0000256" key="1">
    <source>
        <dbReference type="SAM" id="SignalP"/>
    </source>
</evidence>